<comment type="similarity">
    <text evidence="2 4">Belongs to the Nudix hydrolase family.</text>
</comment>
<protein>
    <submittedName>
        <fullName evidence="6">DNA mismatch repair protein MutT</fullName>
    </submittedName>
</protein>
<sequence length="163" mass="17890">MLNPSSKPLAVDQRGNRLVSFTLGAEDVLPGGAPMPMALTALWHRDEVVMVYDRFRGQWELPGGLLEPGESPRQAAVRELAEESGQVSGTPLQFVGYAGFLLGSPQRAEYGALFTGRALRRRDFEADREIEAMRWWDLSAPLPGRVSGIDVYLARLTLPAGSH</sequence>
<keyword evidence="3 4" id="KW-0378">Hydrolase</keyword>
<dbReference type="CDD" id="cd02883">
    <property type="entry name" value="NUDIX_Hydrolase"/>
    <property type="match status" value="1"/>
</dbReference>
<dbReference type="PRINTS" id="PR00502">
    <property type="entry name" value="NUDIXFAMILY"/>
</dbReference>
<gene>
    <name evidence="6" type="ORF">GCM10010145_61680</name>
</gene>
<dbReference type="PANTHER" id="PTHR43046">
    <property type="entry name" value="GDP-MANNOSE MANNOSYL HYDROLASE"/>
    <property type="match status" value="1"/>
</dbReference>
<organism evidence="6 7">
    <name type="scientific">Streptomyces ruber</name>
    <dbReference type="NCBI Taxonomy" id="83378"/>
    <lineage>
        <taxon>Bacteria</taxon>
        <taxon>Bacillati</taxon>
        <taxon>Actinomycetota</taxon>
        <taxon>Actinomycetes</taxon>
        <taxon>Kitasatosporales</taxon>
        <taxon>Streptomycetaceae</taxon>
        <taxon>Streptomyces</taxon>
    </lineage>
</organism>
<proteinExistence type="inferred from homology"/>
<dbReference type="EMBL" id="BMQK01000021">
    <property type="protein sequence ID" value="GGQ83765.1"/>
    <property type="molecule type" value="Genomic_DNA"/>
</dbReference>
<dbReference type="InterPro" id="IPR020476">
    <property type="entry name" value="Nudix_hydrolase"/>
</dbReference>
<dbReference type="GO" id="GO:0016787">
    <property type="term" value="F:hydrolase activity"/>
    <property type="evidence" value="ECO:0007669"/>
    <property type="project" value="UniProtKB-KW"/>
</dbReference>
<dbReference type="PROSITE" id="PS51462">
    <property type="entry name" value="NUDIX"/>
    <property type="match status" value="1"/>
</dbReference>
<dbReference type="RefSeq" id="WP_308429845.1">
    <property type="nucleotide sequence ID" value="NZ_BMQK01000021.1"/>
</dbReference>
<keyword evidence="7" id="KW-1185">Reference proteome</keyword>
<evidence type="ECO:0000259" key="5">
    <source>
        <dbReference type="PROSITE" id="PS51462"/>
    </source>
</evidence>
<dbReference type="PROSITE" id="PS00893">
    <property type="entry name" value="NUDIX_BOX"/>
    <property type="match status" value="1"/>
</dbReference>
<evidence type="ECO:0000256" key="4">
    <source>
        <dbReference type="RuleBase" id="RU003476"/>
    </source>
</evidence>
<dbReference type="Proteomes" id="UP000620156">
    <property type="component" value="Unassembled WGS sequence"/>
</dbReference>
<evidence type="ECO:0000256" key="3">
    <source>
        <dbReference type="ARBA" id="ARBA00022801"/>
    </source>
</evidence>
<evidence type="ECO:0000313" key="7">
    <source>
        <dbReference type="Proteomes" id="UP000620156"/>
    </source>
</evidence>
<accession>A0A918BP63</accession>
<reference evidence="6" key="1">
    <citation type="journal article" date="2014" name="Int. J. Syst. Evol. Microbiol.">
        <title>Complete genome sequence of Corynebacterium casei LMG S-19264T (=DSM 44701T), isolated from a smear-ripened cheese.</title>
        <authorList>
            <consortium name="US DOE Joint Genome Institute (JGI-PGF)"/>
            <person name="Walter F."/>
            <person name="Albersmeier A."/>
            <person name="Kalinowski J."/>
            <person name="Ruckert C."/>
        </authorList>
    </citation>
    <scope>NUCLEOTIDE SEQUENCE</scope>
    <source>
        <strain evidence="6">JCM 3131</strain>
    </source>
</reference>
<dbReference type="InterPro" id="IPR000086">
    <property type="entry name" value="NUDIX_hydrolase_dom"/>
</dbReference>
<reference evidence="6" key="2">
    <citation type="submission" date="2020-09" db="EMBL/GenBank/DDBJ databases">
        <authorList>
            <person name="Sun Q."/>
            <person name="Ohkuma M."/>
        </authorList>
    </citation>
    <scope>NUCLEOTIDE SEQUENCE</scope>
    <source>
        <strain evidence="6">JCM 3131</strain>
    </source>
</reference>
<evidence type="ECO:0000256" key="2">
    <source>
        <dbReference type="ARBA" id="ARBA00005582"/>
    </source>
</evidence>
<comment type="caution">
    <text evidence="6">The sequence shown here is derived from an EMBL/GenBank/DDBJ whole genome shotgun (WGS) entry which is preliminary data.</text>
</comment>
<name>A0A918BP63_9ACTN</name>
<dbReference type="InterPro" id="IPR020084">
    <property type="entry name" value="NUDIX_hydrolase_CS"/>
</dbReference>
<dbReference type="InterPro" id="IPR015797">
    <property type="entry name" value="NUDIX_hydrolase-like_dom_sf"/>
</dbReference>
<dbReference type="PANTHER" id="PTHR43046:SF14">
    <property type="entry name" value="MUTT_NUDIX FAMILY PROTEIN"/>
    <property type="match status" value="1"/>
</dbReference>
<comment type="cofactor">
    <cofactor evidence="1">
        <name>Mg(2+)</name>
        <dbReference type="ChEBI" id="CHEBI:18420"/>
    </cofactor>
</comment>
<dbReference type="SUPFAM" id="SSF55811">
    <property type="entry name" value="Nudix"/>
    <property type="match status" value="1"/>
</dbReference>
<dbReference type="Pfam" id="PF00293">
    <property type="entry name" value="NUDIX"/>
    <property type="match status" value="1"/>
</dbReference>
<dbReference type="Gene3D" id="3.90.79.10">
    <property type="entry name" value="Nucleoside Triphosphate Pyrophosphohydrolase"/>
    <property type="match status" value="1"/>
</dbReference>
<dbReference type="AlphaFoldDB" id="A0A918BP63"/>
<evidence type="ECO:0000256" key="1">
    <source>
        <dbReference type="ARBA" id="ARBA00001946"/>
    </source>
</evidence>
<evidence type="ECO:0000313" key="6">
    <source>
        <dbReference type="EMBL" id="GGQ83765.1"/>
    </source>
</evidence>
<feature type="domain" description="Nudix hydrolase" evidence="5">
    <location>
        <begin position="1"/>
        <end position="158"/>
    </location>
</feature>